<accession>A0A7X0TXI7</accession>
<feature type="compositionally biased region" description="Polar residues" evidence="1">
    <location>
        <begin position="165"/>
        <end position="174"/>
    </location>
</feature>
<feature type="region of interest" description="Disordered" evidence="1">
    <location>
        <begin position="154"/>
        <end position="174"/>
    </location>
</feature>
<evidence type="ECO:0000313" key="3">
    <source>
        <dbReference type="EMBL" id="MBB6547275.1"/>
    </source>
</evidence>
<feature type="chain" id="PRO_5030636290" description="DUF3105 domain-containing protein" evidence="2">
    <location>
        <begin position="26"/>
        <end position="174"/>
    </location>
</feature>
<dbReference type="Proteomes" id="UP000565579">
    <property type="component" value="Unassembled WGS sequence"/>
</dbReference>
<reference evidence="3 4" key="1">
    <citation type="submission" date="2020-08" db="EMBL/GenBank/DDBJ databases">
        <title>Sequencing the genomes of 1000 actinobacteria strains.</title>
        <authorList>
            <person name="Klenk H.-P."/>
        </authorList>
    </citation>
    <scope>NUCLEOTIDE SEQUENCE [LARGE SCALE GENOMIC DNA]</scope>
    <source>
        <strain evidence="3 4">DSM 43768</strain>
    </source>
</reference>
<dbReference type="Pfam" id="PF11303">
    <property type="entry name" value="DUF3105"/>
    <property type="match status" value="1"/>
</dbReference>
<organism evidence="3 4">
    <name type="scientific">Nonomuraea rubra</name>
    <dbReference type="NCBI Taxonomy" id="46180"/>
    <lineage>
        <taxon>Bacteria</taxon>
        <taxon>Bacillati</taxon>
        <taxon>Actinomycetota</taxon>
        <taxon>Actinomycetes</taxon>
        <taxon>Streptosporangiales</taxon>
        <taxon>Streptosporangiaceae</taxon>
        <taxon>Nonomuraea</taxon>
    </lineage>
</organism>
<keyword evidence="4" id="KW-1185">Reference proteome</keyword>
<sequence>MRVIAWAAGGIAVLAVAAFAVARSAAEPSLGERVYDYAGGQHLEGEIAYRETPPVGGPHNPVWQNCGIYDQPIGDEHGVHTLEHGAVWITYRPGLPPAELELLKKLAARDYLLLSPYPGLPAEVVVSSWNRQLVLDGAADKRLPEFIRRFTMNPELAPEPGAPCTQGTGEPSSA</sequence>
<keyword evidence="2" id="KW-0732">Signal</keyword>
<protein>
    <recommendedName>
        <fullName evidence="5">DUF3105 domain-containing protein</fullName>
    </recommendedName>
</protein>
<evidence type="ECO:0000256" key="1">
    <source>
        <dbReference type="SAM" id="MobiDB-lite"/>
    </source>
</evidence>
<evidence type="ECO:0000256" key="2">
    <source>
        <dbReference type="SAM" id="SignalP"/>
    </source>
</evidence>
<evidence type="ECO:0008006" key="5">
    <source>
        <dbReference type="Google" id="ProtNLM"/>
    </source>
</evidence>
<dbReference type="EMBL" id="JACHMI010000001">
    <property type="protein sequence ID" value="MBB6547275.1"/>
    <property type="molecule type" value="Genomic_DNA"/>
</dbReference>
<name>A0A7X0TXI7_9ACTN</name>
<evidence type="ECO:0000313" key="4">
    <source>
        <dbReference type="Proteomes" id="UP000565579"/>
    </source>
</evidence>
<dbReference type="AlphaFoldDB" id="A0A7X0TXI7"/>
<dbReference type="RefSeq" id="WP_185101944.1">
    <property type="nucleotide sequence ID" value="NZ_BAAAXY010000216.1"/>
</dbReference>
<dbReference type="InterPro" id="IPR021454">
    <property type="entry name" value="DUF3105"/>
</dbReference>
<feature type="signal peptide" evidence="2">
    <location>
        <begin position="1"/>
        <end position="25"/>
    </location>
</feature>
<comment type="caution">
    <text evidence="3">The sequence shown here is derived from an EMBL/GenBank/DDBJ whole genome shotgun (WGS) entry which is preliminary data.</text>
</comment>
<gene>
    <name evidence="3" type="ORF">HD593_002070</name>
</gene>
<proteinExistence type="predicted"/>